<keyword evidence="2" id="KW-1185">Reference proteome</keyword>
<dbReference type="Proteomes" id="UP000828390">
    <property type="component" value="Unassembled WGS sequence"/>
</dbReference>
<comment type="caution">
    <text evidence="1">The sequence shown here is derived from an EMBL/GenBank/DDBJ whole genome shotgun (WGS) entry which is preliminary data.</text>
</comment>
<dbReference type="EMBL" id="JAIWYP010000001">
    <property type="protein sequence ID" value="KAH3882179.1"/>
    <property type="molecule type" value="Genomic_DNA"/>
</dbReference>
<evidence type="ECO:0000313" key="2">
    <source>
        <dbReference type="Proteomes" id="UP000828390"/>
    </source>
</evidence>
<organism evidence="1 2">
    <name type="scientific">Dreissena polymorpha</name>
    <name type="common">Zebra mussel</name>
    <name type="synonym">Mytilus polymorpha</name>
    <dbReference type="NCBI Taxonomy" id="45954"/>
    <lineage>
        <taxon>Eukaryota</taxon>
        <taxon>Metazoa</taxon>
        <taxon>Spiralia</taxon>
        <taxon>Lophotrochozoa</taxon>
        <taxon>Mollusca</taxon>
        <taxon>Bivalvia</taxon>
        <taxon>Autobranchia</taxon>
        <taxon>Heteroconchia</taxon>
        <taxon>Euheterodonta</taxon>
        <taxon>Imparidentia</taxon>
        <taxon>Neoheterodontei</taxon>
        <taxon>Myida</taxon>
        <taxon>Dreissenoidea</taxon>
        <taxon>Dreissenidae</taxon>
        <taxon>Dreissena</taxon>
    </lineage>
</organism>
<protein>
    <submittedName>
        <fullName evidence="1">Uncharacterized protein</fullName>
    </submittedName>
</protein>
<proteinExistence type="predicted"/>
<reference evidence="1" key="1">
    <citation type="journal article" date="2019" name="bioRxiv">
        <title>The Genome of the Zebra Mussel, Dreissena polymorpha: A Resource for Invasive Species Research.</title>
        <authorList>
            <person name="McCartney M.A."/>
            <person name="Auch B."/>
            <person name="Kono T."/>
            <person name="Mallez S."/>
            <person name="Zhang Y."/>
            <person name="Obille A."/>
            <person name="Becker A."/>
            <person name="Abrahante J.E."/>
            <person name="Garbe J."/>
            <person name="Badalamenti J.P."/>
            <person name="Herman A."/>
            <person name="Mangelson H."/>
            <person name="Liachko I."/>
            <person name="Sullivan S."/>
            <person name="Sone E.D."/>
            <person name="Koren S."/>
            <person name="Silverstein K.A.T."/>
            <person name="Beckman K.B."/>
            <person name="Gohl D.M."/>
        </authorList>
    </citation>
    <scope>NUCLEOTIDE SEQUENCE</scope>
    <source>
        <strain evidence="1">Duluth1</strain>
        <tissue evidence="1">Whole animal</tissue>
    </source>
</reference>
<evidence type="ECO:0000313" key="1">
    <source>
        <dbReference type="EMBL" id="KAH3882179.1"/>
    </source>
</evidence>
<dbReference type="AlphaFoldDB" id="A0A9D4RV43"/>
<gene>
    <name evidence="1" type="ORF">DPMN_006111</name>
</gene>
<reference evidence="1" key="2">
    <citation type="submission" date="2020-11" db="EMBL/GenBank/DDBJ databases">
        <authorList>
            <person name="McCartney M.A."/>
            <person name="Auch B."/>
            <person name="Kono T."/>
            <person name="Mallez S."/>
            <person name="Becker A."/>
            <person name="Gohl D.M."/>
            <person name="Silverstein K.A.T."/>
            <person name="Koren S."/>
            <person name="Bechman K.B."/>
            <person name="Herman A."/>
            <person name="Abrahante J.E."/>
            <person name="Garbe J."/>
        </authorList>
    </citation>
    <scope>NUCLEOTIDE SEQUENCE</scope>
    <source>
        <strain evidence="1">Duluth1</strain>
        <tissue evidence="1">Whole animal</tissue>
    </source>
</reference>
<accession>A0A9D4RV43</accession>
<sequence>MLTRVPHSSGVACEVKKCVVTRQSYSKAVTSVYAPKRTCTQLTRSFLFERSLSPL</sequence>
<name>A0A9D4RV43_DREPO</name>